<dbReference type="EMBL" id="MOMC01000010">
    <property type="protein sequence ID" value="ONH32489.1"/>
    <property type="molecule type" value="Genomic_DNA"/>
</dbReference>
<evidence type="ECO:0000313" key="2">
    <source>
        <dbReference type="Proteomes" id="UP000188929"/>
    </source>
</evidence>
<dbReference type="STRING" id="1834516.BL253_05185"/>
<sequence length="122" mass="13507">MARSGLILIGYWAGKGAEGWPSPGDFIDANWDADERDLVADYLRRGFVHGAYMGVSPCRICGRDNGSLELSDGTYVWPEGLAHYLTDHGVRPPKPFVAHVWATIDALEAAGRDESWWRGQCQ</sequence>
<name>A0A1V2IHT3_9ACTN</name>
<reference evidence="2" key="1">
    <citation type="submission" date="2016-10" db="EMBL/GenBank/DDBJ databases">
        <title>Frankia sp. NRRL B-16386 Genome sequencing.</title>
        <authorList>
            <person name="Ghodhbane-Gtari F."/>
            <person name="Swanson E."/>
            <person name="Gueddou A."/>
            <person name="Hezbri K."/>
            <person name="Ktari K."/>
            <person name="Nouioui I."/>
            <person name="Morris K."/>
            <person name="Simpson S."/>
            <person name="Abebe-Akele F."/>
            <person name="Thomas K."/>
            <person name="Gtari M."/>
            <person name="Tisa L.S."/>
        </authorList>
    </citation>
    <scope>NUCLEOTIDE SEQUENCE [LARGE SCALE GENOMIC DNA]</scope>
    <source>
        <strain evidence="2">NRRL B-16386</strain>
    </source>
</reference>
<gene>
    <name evidence="1" type="ORF">BL253_05185</name>
</gene>
<dbReference type="RefSeq" id="WP_076814169.1">
    <property type="nucleotide sequence ID" value="NZ_MOMC01000010.1"/>
</dbReference>
<dbReference type="OrthoDB" id="275232at2"/>
<keyword evidence="2" id="KW-1185">Reference proteome</keyword>
<organism evidence="1 2">
    <name type="scientific">Pseudofrankia asymbiotica</name>
    <dbReference type="NCBI Taxonomy" id="1834516"/>
    <lineage>
        <taxon>Bacteria</taxon>
        <taxon>Bacillati</taxon>
        <taxon>Actinomycetota</taxon>
        <taxon>Actinomycetes</taxon>
        <taxon>Frankiales</taxon>
        <taxon>Frankiaceae</taxon>
        <taxon>Pseudofrankia</taxon>
    </lineage>
</organism>
<comment type="caution">
    <text evidence="1">The sequence shown here is derived from an EMBL/GenBank/DDBJ whole genome shotgun (WGS) entry which is preliminary data.</text>
</comment>
<dbReference type="Proteomes" id="UP000188929">
    <property type="component" value="Unassembled WGS sequence"/>
</dbReference>
<dbReference type="AlphaFoldDB" id="A0A1V2IHT3"/>
<protein>
    <submittedName>
        <fullName evidence="1">Uncharacterized protein</fullName>
    </submittedName>
</protein>
<proteinExistence type="predicted"/>
<evidence type="ECO:0000313" key="1">
    <source>
        <dbReference type="EMBL" id="ONH32489.1"/>
    </source>
</evidence>
<accession>A0A1V2IHT3</accession>